<feature type="transmembrane region" description="Helical" evidence="1">
    <location>
        <begin position="12"/>
        <end position="40"/>
    </location>
</feature>
<keyword evidence="3" id="KW-1185">Reference proteome</keyword>
<proteinExistence type="predicted"/>
<organism evidence="2 3">
    <name type="scientific">Corynebacterium deserti GIMN1.010</name>
    <dbReference type="NCBI Taxonomy" id="931089"/>
    <lineage>
        <taxon>Bacteria</taxon>
        <taxon>Bacillati</taxon>
        <taxon>Actinomycetota</taxon>
        <taxon>Actinomycetes</taxon>
        <taxon>Mycobacteriales</taxon>
        <taxon>Corynebacteriaceae</taxon>
        <taxon>Corynebacterium</taxon>
    </lineage>
</organism>
<dbReference type="EMBL" id="CP009220">
    <property type="protein sequence ID" value="ALC06986.1"/>
    <property type="molecule type" value="Genomic_DNA"/>
</dbReference>
<dbReference type="Proteomes" id="UP000068067">
    <property type="component" value="Chromosome"/>
</dbReference>
<dbReference type="AlphaFoldDB" id="A0A0M5IGM0"/>
<evidence type="ECO:0000313" key="2">
    <source>
        <dbReference type="EMBL" id="ALC06986.1"/>
    </source>
</evidence>
<keyword evidence="1" id="KW-0812">Transmembrane</keyword>
<accession>A0A0M5IGM0</accession>
<sequence>MIRTLTLTGSYLSIIISAVAILTGQFLLAVVLAVVGVLGISSEKKSAAQPTIDPDAPIPPVGDLKDFRTHHPELSMTEAIVALQAKYK</sequence>
<keyword evidence="1" id="KW-0472">Membrane</keyword>
<evidence type="ECO:0000256" key="1">
    <source>
        <dbReference type="SAM" id="Phobius"/>
    </source>
</evidence>
<evidence type="ECO:0000313" key="3">
    <source>
        <dbReference type="Proteomes" id="UP000068067"/>
    </source>
</evidence>
<gene>
    <name evidence="2" type="ORF">CDES_13220</name>
</gene>
<name>A0A0M5IGM0_9CORY</name>
<dbReference type="RefSeq" id="WP_053545863.1">
    <property type="nucleotide sequence ID" value="NZ_CP009220.1"/>
</dbReference>
<keyword evidence="1" id="KW-1133">Transmembrane helix</keyword>
<dbReference type="PATRIC" id="fig|931089.4.peg.2677"/>
<reference evidence="2 3" key="1">
    <citation type="submission" date="2014-08" db="EMBL/GenBank/DDBJ databases">
        <title>Complete genome sequence of Corynebacterium deserti GIMN1.010 (=DSM 45689), isolated from desert sand in western China.</title>
        <authorList>
            <person name="Ruckert C."/>
            <person name="Albersmeier A."/>
            <person name="Kalinowski J."/>
        </authorList>
    </citation>
    <scope>NUCLEOTIDE SEQUENCE [LARGE SCALE GENOMIC DNA]</scope>
    <source>
        <strain evidence="2 3">GIMN1.010</strain>
    </source>
</reference>
<dbReference type="KEGG" id="cdx:CDES_13220"/>
<protein>
    <submittedName>
        <fullName evidence="2">Putative membrane protein</fullName>
    </submittedName>
</protein>